<feature type="binding site" evidence="3">
    <location>
        <begin position="358"/>
        <end position="362"/>
    </location>
    <ligand>
        <name>ATP</name>
        <dbReference type="ChEBI" id="CHEBI:30616"/>
    </ligand>
</feature>
<sequence>MDEVLIVGTIDAIYFENPSNLYKVVRINVDDELSNALTAEELVITGQFATLHYDTNYEFYGHFTNHPKYGEQFAVTRYQQLAPTSEQGLIDYLSSERFPGIGIKLAKNIVDALGMDAIDIIVADPNALKKVKGLNQKVQVSLRENLLKHQGTERVFMQLFEWGFSPKLADKIYQKYKSSAIEKIKENPYELVESIEGIGFNKADNLAEKLGFAADSVDRIIAGIYTVVNEHCNNNGDTYIEREACLIKSREMLENARPFLLDDSLMNLALDKAILEERLMNLAEGIMIPSLYYAEVGIVSKLSNHLQYATTDYFDEADIDSALAEVMELNAIQYDEQQQAALKLAINSPMSIITGGPGTGKTTLVKGLIHLHATLHEYSLEDLKHKPDFAPILLAAPTGRASKRMNEMTDLPAMTIHRMLGFNRDSDYEDFSAQEELEGNLLIVDEMSMVDTWLMNWLLQAVPYNMQVVFVGDKDQLPSVGPGKVFNDLIASKCLPTIQLNTIYRQNEGSTIVELAHSIKNGALPDNFLEKQNDRSFIRCQTDQVAHVVQTIVAKAQNKHFDGNNMQVLAPMYKGAAGINELNTQLQAIMNPAKKGKREIQYFDTVFRVGDKVLQLVNNAEADVYNGDIGKITAIMTGAETDSNVEEIIVSFDERELTYKRSDLDQLTLAYCCSIHKSQGSEYPLVILPLVDMYSRMLRRDLLYTAITRAKTSLVMVGNPNSFYKATTANIIPRQTFLKDLLKIKFANETVAYEDEEGNLLTIPSETATPNGQHNENTVETLEQLTLTPTTIDDTKLKSEEHAKSDSLEAKHHQGLTTDEDNSKKALVSDVEPRLNLNELSEETIWLIDPMIGMENLSPYDFMKTK</sequence>
<keyword evidence="3" id="KW-0413">Isomerase</keyword>
<dbReference type="Pfam" id="PF14490">
    <property type="entry name" value="HHH_RecD2"/>
    <property type="match status" value="1"/>
</dbReference>
<protein>
    <recommendedName>
        <fullName evidence="3">ATP-dependent RecD2 DNA helicase</fullName>
        <ecNumber evidence="3">5.6.2.3</ecNumber>
    </recommendedName>
    <alternativeName>
        <fullName evidence="3">DNA 5'-3' helicase subunit RecD2</fullName>
    </alternativeName>
</protein>
<dbReference type="Proteomes" id="UP000189941">
    <property type="component" value="Unassembled WGS sequence"/>
</dbReference>
<dbReference type="NCBIfam" id="TIGR01448">
    <property type="entry name" value="recD_rel"/>
    <property type="match status" value="1"/>
</dbReference>
<evidence type="ECO:0000256" key="1">
    <source>
        <dbReference type="ARBA" id="ARBA00022741"/>
    </source>
</evidence>
<dbReference type="InterPro" id="IPR055446">
    <property type="entry name" value="RecD2_N_OB"/>
</dbReference>
<dbReference type="InterPro" id="IPR027785">
    <property type="entry name" value="UvrD-like_helicase_C"/>
</dbReference>
<keyword evidence="1 3" id="KW-0547">Nucleotide-binding</keyword>
<evidence type="ECO:0000256" key="3">
    <source>
        <dbReference type="HAMAP-Rule" id="MF_01488"/>
    </source>
</evidence>
<keyword evidence="2 3" id="KW-0067">ATP-binding</keyword>
<dbReference type="GO" id="GO:0009338">
    <property type="term" value="C:exodeoxyribonuclease V complex"/>
    <property type="evidence" value="ECO:0007669"/>
    <property type="project" value="TreeGrafter"/>
</dbReference>
<dbReference type="GO" id="GO:0006310">
    <property type="term" value="P:DNA recombination"/>
    <property type="evidence" value="ECO:0007669"/>
    <property type="project" value="InterPro"/>
</dbReference>
<name>A0A1T4K3K3_9LACT</name>
<dbReference type="AlphaFoldDB" id="A0A1T4K3K3"/>
<dbReference type="HAMAP" id="MF_01488">
    <property type="entry name" value="RecD2"/>
    <property type="match status" value="1"/>
</dbReference>
<keyword evidence="3" id="KW-0378">Hydrolase</keyword>
<dbReference type="PANTHER" id="PTHR43788">
    <property type="entry name" value="DNA2/NAM7 HELICASE FAMILY MEMBER"/>
    <property type="match status" value="1"/>
</dbReference>
<dbReference type="CDD" id="cd18809">
    <property type="entry name" value="SF1_C_RecD"/>
    <property type="match status" value="1"/>
</dbReference>
<proteinExistence type="inferred from homology"/>
<dbReference type="GO" id="GO:0005524">
    <property type="term" value="F:ATP binding"/>
    <property type="evidence" value="ECO:0007669"/>
    <property type="project" value="UniProtKB-UniRule"/>
</dbReference>
<dbReference type="SUPFAM" id="SSF52540">
    <property type="entry name" value="P-loop containing nucleoside triphosphate hydrolases"/>
    <property type="match status" value="2"/>
</dbReference>
<dbReference type="GO" id="GO:0043139">
    <property type="term" value="F:5'-3' DNA helicase activity"/>
    <property type="evidence" value="ECO:0007669"/>
    <property type="project" value="UniProtKB-UniRule"/>
</dbReference>
<evidence type="ECO:0000259" key="5">
    <source>
        <dbReference type="Pfam" id="PF13538"/>
    </source>
</evidence>
<dbReference type="Pfam" id="PF18335">
    <property type="entry name" value="SH3_13"/>
    <property type="match status" value="1"/>
</dbReference>
<organism evidence="9 10">
    <name type="scientific">Globicatella sulfidifaciens DSM 15739</name>
    <dbReference type="NCBI Taxonomy" id="1121925"/>
    <lineage>
        <taxon>Bacteria</taxon>
        <taxon>Bacillati</taxon>
        <taxon>Bacillota</taxon>
        <taxon>Bacilli</taxon>
        <taxon>Lactobacillales</taxon>
        <taxon>Aerococcaceae</taxon>
        <taxon>Globicatella</taxon>
    </lineage>
</organism>
<dbReference type="GO" id="GO:0016887">
    <property type="term" value="F:ATP hydrolysis activity"/>
    <property type="evidence" value="ECO:0007669"/>
    <property type="project" value="RHEA"/>
</dbReference>
<comment type="catalytic activity">
    <reaction evidence="3">
        <text>ATP + H2O = ADP + phosphate + H(+)</text>
        <dbReference type="Rhea" id="RHEA:13065"/>
        <dbReference type="ChEBI" id="CHEBI:15377"/>
        <dbReference type="ChEBI" id="CHEBI:15378"/>
        <dbReference type="ChEBI" id="CHEBI:30616"/>
        <dbReference type="ChEBI" id="CHEBI:43474"/>
        <dbReference type="ChEBI" id="CHEBI:456216"/>
        <dbReference type="EC" id="5.6.2.3"/>
    </reaction>
</comment>
<dbReference type="Gene3D" id="2.30.30.940">
    <property type="match status" value="1"/>
</dbReference>
<keyword evidence="3" id="KW-0347">Helicase</keyword>
<gene>
    <name evidence="3" type="primary">recD2</name>
    <name evidence="9" type="ORF">SAMN02746011_00554</name>
</gene>
<evidence type="ECO:0000256" key="2">
    <source>
        <dbReference type="ARBA" id="ARBA00022840"/>
    </source>
</evidence>
<dbReference type="Pfam" id="PF23139">
    <property type="entry name" value="OB_YrrC"/>
    <property type="match status" value="1"/>
</dbReference>
<comment type="similarity">
    <text evidence="3">Belongs to the RecD family. RecD2 subfamily.</text>
</comment>
<dbReference type="EC" id="5.6.2.3" evidence="3"/>
<dbReference type="InterPro" id="IPR006345">
    <property type="entry name" value="RecD2"/>
</dbReference>
<evidence type="ECO:0000313" key="10">
    <source>
        <dbReference type="Proteomes" id="UP000189941"/>
    </source>
</evidence>
<feature type="compositionally biased region" description="Basic and acidic residues" evidence="4">
    <location>
        <begin position="793"/>
        <end position="812"/>
    </location>
</feature>
<evidence type="ECO:0000259" key="6">
    <source>
        <dbReference type="Pfam" id="PF14490"/>
    </source>
</evidence>
<dbReference type="STRING" id="1121925.SAMN02746011_00554"/>
<keyword evidence="10" id="KW-1185">Reference proteome</keyword>
<dbReference type="Gene3D" id="3.40.50.300">
    <property type="entry name" value="P-loop containing nucleotide triphosphate hydrolases"/>
    <property type="match status" value="2"/>
</dbReference>
<feature type="domain" description="ATP-dependent RecD2 DNA helicase OB-fold" evidence="8">
    <location>
        <begin position="6"/>
        <end position="83"/>
    </location>
</feature>
<dbReference type="Pfam" id="PF14520">
    <property type="entry name" value="HHH_5"/>
    <property type="match status" value="1"/>
</dbReference>
<keyword evidence="3" id="KW-0238">DNA-binding</keyword>
<feature type="domain" description="ATP-dependent RecD2 DNA helicase SH3" evidence="7">
    <location>
        <begin position="582"/>
        <end position="652"/>
    </location>
</feature>
<dbReference type="GO" id="GO:0017116">
    <property type="term" value="F:single-stranded DNA helicase activity"/>
    <property type="evidence" value="ECO:0007669"/>
    <property type="project" value="TreeGrafter"/>
</dbReference>
<evidence type="ECO:0000256" key="4">
    <source>
        <dbReference type="SAM" id="MobiDB-lite"/>
    </source>
</evidence>
<dbReference type="OrthoDB" id="9803432at2"/>
<dbReference type="Gene3D" id="1.10.10.2220">
    <property type="match status" value="1"/>
</dbReference>
<accession>A0A1T4K3K3</accession>
<dbReference type="RefSeq" id="WP_159443840.1">
    <property type="nucleotide sequence ID" value="NZ_FUWO01000003.1"/>
</dbReference>
<dbReference type="CDD" id="cd17933">
    <property type="entry name" value="DEXSc_RecD-like"/>
    <property type="match status" value="1"/>
</dbReference>
<evidence type="ECO:0000313" key="9">
    <source>
        <dbReference type="EMBL" id="SJZ36988.1"/>
    </source>
</evidence>
<dbReference type="GO" id="GO:0003677">
    <property type="term" value="F:DNA binding"/>
    <property type="evidence" value="ECO:0007669"/>
    <property type="project" value="UniProtKB-UniRule"/>
</dbReference>
<evidence type="ECO:0000259" key="7">
    <source>
        <dbReference type="Pfam" id="PF18335"/>
    </source>
</evidence>
<dbReference type="InterPro" id="IPR041451">
    <property type="entry name" value="RecD2_SH13"/>
</dbReference>
<dbReference type="Pfam" id="PF13245">
    <property type="entry name" value="AAA_19"/>
    <property type="match status" value="1"/>
</dbReference>
<dbReference type="Pfam" id="PF13538">
    <property type="entry name" value="UvrD_C_2"/>
    <property type="match status" value="1"/>
</dbReference>
<dbReference type="EMBL" id="FUWO01000003">
    <property type="protein sequence ID" value="SJZ36988.1"/>
    <property type="molecule type" value="Genomic_DNA"/>
</dbReference>
<reference evidence="10" key="1">
    <citation type="submission" date="2017-02" db="EMBL/GenBank/DDBJ databases">
        <authorList>
            <person name="Varghese N."/>
            <person name="Submissions S."/>
        </authorList>
    </citation>
    <scope>NUCLEOTIDE SEQUENCE [LARGE SCALE GENOMIC DNA]</scope>
    <source>
        <strain evidence="10">DSM 15739</strain>
    </source>
</reference>
<dbReference type="InterPro" id="IPR050534">
    <property type="entry name" value="Coronavir_polyprotein_1ab"/>
</dbReference>
<feature type="domain" description="ATP-dependent RecD2 DNA helicase-like helix-hairpin-helix" evidence="6">
    <location>
        <begin position="148"/>
        <end position="239"/>
    </location>
</feature>
<dbReference type="InterPro" id="IPR027417">
    <property type="entry name" value="P-loop_NTPase"/>
</dbReference>
<comment type="function">
    <text evidence="3">DNA-dependent ATPase and ATP-dependent 5'-3' DNA helicase. Has no activity on blunt DNA or DNA with 3'-overhangs, requires at least 10 bases of 5'-ssDNA for helicase activity.</text>
</comment>
<feature type="domain" description="UvrD-like helicase C-terminal" evidence="5">
    <location>
        <begin position="669"/>
        <end position="717"/>
    </location>
</feature>
<evidence type="ECO:0000259" key="8">
    <source>
        <dbReference type="Pfam" id="PF23139"/>
    </source>
</evidence>
<feature type="region of interest" description="Disordered" evidence="4">
    <location>
        <begin position="792"/>
        <end position="827"/>
    </location>
</feature>
<dbReference type="InterPro" id="IPR029493">
    <property type="entry name" value="RecD2-like_HHH"/>
</dbReference>
<dbReference type="PANTHER" id="PTHR43788:SF6">
    <property type="entry name" value="DNA HELICASE B"/>
    <property type="match status" value="1"/>
</dbReference>